<keyword evidence="2" id="KW-0732">Signal</keyword>
<dbReference type="Pfam" id="PF08310">
    <property type="entry name" value="LGFP"/>
    <property type="match status" value="2"/>
</dbReference>
<proteinExistence type="predicted"/>
<organism evidence="3 4">
    <name type="scientific">Nocardia otitidiscaviarum</name>
    <dbReference type="NCBI Taxonomy" id="1823"/>
    <lineage>
        <taxon>Bacteria</taxon>
        <taxon>Bacillati</taxon>
        <taxon>Actinomycetota</taxon>
        <taxon>Actinomycetes</taxon>
        <taxon>Mycobacteriales</taxon>
        <taxon>Nocardiaceae</taxon>
        <taxon>Nocardia</taxon>
    </lineage>
</organism>
<reference evidence="3 4" key="1">
    <citation type="submission" date="2019-07" db="EMBL/GenBank/DDBJ databases">
        <title>Complete Genome Sequence and Methylome Analysis of Nocardia otitidis-caviarum NEB252.</title>
        <authorList>
            <person name="Fomenkov A."/>
            <person name="Anton B.P."/>
            <person name="Vincze T."/>
            <person name="Roberts R.J."/>
        </authorList>
    </citation>
    <scope>NUCLEOTIDE SEQUENCE [LARGE SCALE GENOMIC DNA]</scope>
    <source>
        <strain evidence="3 4">NEB252</strain>
    </source>
</reference>
<gene>
    <name evidence="3" type="ORF">FOH10_02490</name>
</gene>
<evidence type="ECO:0000256" key="1">
    <source>
        <dbReference type="SAM" id="MobiDB-lite"/>
    </source>
</evidence>
<feature type="signal peptide" evidence="2">
    <location>
        <begin position="1"/>
        <end position="26"/>
    </location>
</feature>
<evidence type="ECO:0000313" key="3">
    <source>
        <dbReference type="EMBL" id="QDP77783.1"/>
    </source>
</evidence>
<dbReference type="InterPro" id="IPR013207">
    <property type="entry name" value="LGFP"/>
</dbReference>
<dbReference type="RefSeq" id="WP_143979472.1">
    <property type="nucleotide sequence ID" value="NZ_CP041695.1"/>
</dbReference>
<dbReference type="KEGG" id="nod:FOH10_02490"/>
<evidence type="ECO:0000313" key="4">
    <source>
        <dbReference type="Proteomes" id="UP000317039"/>
    </source>
</evidence>
<accession>A0A516NFV5</accession>
<feature type="compositionally biased region" description="Basic and acidic residues" evidence="1">
    <location>
        <begin position="49"/>
        <end position="80"/>
    </location>
</feature>
<feature type="region of interest" description="Disordered" evidence="1">
    <location>
        <begin position="28"/>
        <end position="89"/>
    </location>
</feature>
<feature type="compositionally biased region" description="Low complexity" evidence="1">
    <location>
        <begin position="35"/>
        <end position="48"/>
    </location>
</feature>
<dbReference type="Proteomes" id="UP000317039">
    <property type="component" value="Chromosome"/>
</dbReference>
<name>A0A516NFV5_9NOCA</name>
<sequence>MHHFARRTAGFMTAIALVALPLAGCAKDDKDAKPDTGMATTTAMATATEHADDTHDNETDRNETDRNETDRNDADRDDTPTTKIPTAAGDIEVSGSILEKYNAVGGVTSPLGEPTGESQDAPGGGTMQAFEGGAIYSSPDTGAHIVWGEIRDAWMANGGPGGKLGYPTTDEMDIAGGKQSDFTGGTITWVDRQITVTEK</sequence>
<feature type="chain" id="PRO_5039694392" evidence="2">
    <location>
        <begin position="27"/>
        <end position="199"/>
    </location>
</feature>
<evidence type="ECO:0000256" key="2">
    <source>
        <dbReference type="SAM" id="SignalP"/>
    </source>
</evidence>
<dbReference type="AlphaFoldDB" id="A0A516NFV5"/>
<dbReference type="EMBL" id="CP041695">
    <property type="protein sequence ID" value="QDP77783.1"/>
    <property type="molecule type" value="Genomic_DNA"/>
</dbReference>
<protein>
    <submittedName>
        <fullName evidence="3">Esterase</fullName>
    </submittedName>
</protein>
<dbReference type="GeneID" id="80331269"/>